<dbReference type="EMBL" id="JANIBC010000001">
    <property type="protein sequence ID" value="MCQ8184014.1"/>
    <property type="molecule type" value="Genomic_DNA"/>
</dbReference>
<sequence>MDQRTKFTVEAFWDPEAQVWCSNSDIIGLVIETDTLDEFEEVLADAAFDLIVANHWGGGIDPTRSLQELMPTIVFKRPAEAA</sequence>
<dbReference type="RefSeq" id="WP_256617819.1">
    <property type="nucleotide sequence ID" value="NZ_JANIBC010000001.1"/>
</dbReference>
<dbReference type="InterPro" id="IPR015066">
    <property type="entry name" value="DUF1902"/>
</dbReference>
<dbReference type="Gene3D" id="3.30.2390.10">
    <property type="entry name" value="TTHA1013-like"/>
    <property type="match status" value="1"/>
</dbReference>
<gene>
    <name evidence="2" type="ORF">NOG11_01305</name>
</gene>
<protein>
    <submittedName>
        <fullName evidence="2">DUF1902 domain-containing protein</fullName>
    </submittedName>
</protein>
<dbReference type="AlphaFoldDB" id="A0A9X2L6U5"/>
<reference evidence="2" key="1">
    <citation type="submission" date="2022-07" db="EMBL/GenBank/DDBJ databases">
        <title>Parvularcula maris sp. nov., an algicidal bacterium isolated from seawater.</title>
        <authorList>
            <person name="Li F."/>
        </authorList>
    </citation>
    <scope>NUCLEOTIDE SEQUENCE</scope>
    <source>
        <strain evidence="2">BGMRC 0090</strain>
    </source>
</reference>
<proteinExistence type="predicted"/>
<dbReference type="Proteomes" id="UP001142610">
    <property type="component" value="Unassembled WGS sequence"/>
</dbReference>
<evidence type="ECO:0000313" key="2">
    <source>
        <dbReference type="EMBL" id="MCQ8184014.1"/>
    </source>
</evidence>
<dbReference type="Pfam" id="PF08972">
    <property type="entry name" value="DUF1902"/>
    <property type="match status" value="1"/>
</dbReference>
<feature type="domain" description="DUF1902" evidence="1">
    <location>
        <begin position="7"/>
        <end position="55"/>
    </location>
</feature>
<keyword evidence="3" id="KW-1185">Reference proteome</keyword>
<organism evidence="2 3">
    <name type="scientific">Parvularcula maris</name>
    <dbReference type="NCBI Taxonomy" id="2965077"/>
    <lineage>
        <taxon>Bacteria</taxon>
        <taxon>Pseudomonadati</taxon>
        <taxon>Pseudomonadota</taxon>
        <taxon>Alphaproteobacteria</taxon>
        <taxon>Parvularculales</taxon>
        <taxon>Parvularculaceae</taxon>
        <taxon>Parvularcula</taxon>
    </lineage>
</organism>
<dbReference type="InterPro" id="IPR035069">
    <property type="entry name" value="TTHA1013/TTHA0281-like"/>
</dbReference>
<evidence type="ECO:0000313" key="3">
    <source>
        <dbReference type="Proteomes" id="UP001142610"/>
    </source>
</evidence>
<evidence type="ECO:0000259" key="1">
    <source>
        <dbReference type="Pfam" id="PF08972"/>
    </source>
</evidence>
<comment type="caution">
    <text evidence="2">The sequence shown here is derived from an EMBL/GenBank/DDBJ whole genome shotgun (WGS) entry which is preliminary data.</text>
</comment>
<accession>A0A9X2L6U5</accession>
<dbReference type="SUPFAM" id="SSF143100">
    <property type="entry name" value="TTHA1013/TTHA0281-like"/>
    <property type="match status" value="1"/>
</dbReference>
<name>A0A9X2L6U5_9PROT</name>